<name>A0A6G1FYN9_9PEZI</name>
<dbReference type="RefSeq" id="XP_033532616.1">
    <property type="nucleotide sequence ID" value="XM_033681937.1"/>
</dbReference>
<evidence type="ECO:0000259" key="1">
    <source>
        <dbReference type="Pfam" id="PF26616"/>
    </source>
</evidence>
<dbReference type="AlphaFoldDB" id="A0A6G1FYN9"/>
<accession>A0A6G1FYN9</accession>
<dbReference type="Gene3D" id="1.20.58.340">
    <property type="entry name" value="Magnesium transport protein CorA, transmembrane region"/>
    <property type="match status" value="1"/>
</dbReference>
<evidence type="ECO:0000313" key="4">
    <source>
        <dbReference type="RefSeq" id="XP_033532616.1"/>
    </source>
</evidence>
<dbReference type="EMBL" id="ML975163">
    <property type="protein sequence ID" value="KAF1810985.1"/>
    <property type="molecule type" value="Genomic_DNA"/>
</dbReference>
<dbReference type="InterPro" id="IPR058257">
    <property type="entry name" value="CorA-like_dom"/>
</dbReference>
<feature type="domain" description="CorA-like transporter" evidence="1">
    <location>
        <begin position="10"/>
        <end position="285"/>
    </location>
</feature>
<dbReference type="GeneID" id="54422507"/>
<dbReference type="Proteomes" id="UP000504638">
    <property type="component" value="Unplaced"/>
</dbReference>
<reference evidence="4" key="2">
    <citation type="submission" date="2020-04" db="EMBL/GenBank/DDBJ databases">
        <authorList>
            <consortium name="NCBI Genome Project"/>
        </authorList>
    </citation>
    <scope>NUCLEOTIDE SEQUENCE</scope>
    <source>
        <strain evidence="4">CBS 781.70</strain>
    </source>
</reference>
<dbReference type="Pfam" id="PF26616">
    <property type="entry name" value="CorA-like"/>
    <property type="match status" value="1"/>
</dbReference>
<dbReference type="OrthoDB" id="5396681at2759"/>
<organism evidence="2">
    <name type="scientific">Eremomyces bilateralis CBS 781.70</name>
    <dbReference type="NCBI Taxonomy" id="1392243"/>
    <lineage>
        <taxon>Eukaryota</taxon>
        <taxon>Fungi</taxon>
        <taxon>Dikarya</taxon>
        <taxon>Ascomycota</taxon>
        <taxon>Pezizomycotina</taxon>
        <taxon>Dothideomycetes</taxon>
        <taxon>Dothideomycetes incertae sedis</taxon>
        <taxon>Eremomycetales</taxon>
        <taxon>Eremomycetaceae</taxon>
        <taxon>Eremomyces</taxon>
    </lineage>
</organism>
<evidence type="ECO:0000313" key="3">
    <source>
        <dbReference type="Proteomes" id="UP000504638"/>
    </source>
</evidence>
<evidence type="ECO:0000313" key="2">
    <source>
        <dbReference type="EMBL" id="KAF1810985.1"/>
    </source>
</evidence>
<sequence length="592" mass="68643">MDELEILLVEAATYPRNMRSGRIFDHHLKVLEDKLKENEERLFERTHAAAHILQLLAPDDEFESITVKDTDQLRRELRRIDQNGHRSEDPMCRFLFVMAPTSRDKLKITSGMMKMFLSYHQVKIDFLNYLFPFGKQERPKDFYFSGFCQEYHFTEESRRLRIPKIGRSGYGFQLCYNLKSVEPPSLSSSPHSNWSIRQAGIYHSFDTSTGRTVWIIVKGNDRLKNRFERAAKDVKKQYLRAFDDARDAFRSALETHKILCEWSDEQWRWYLNSLEEKVENMTGKVKFATIDVPNHDSKPFLERSATMPAARSNNLIMKLRRAVTSSLGMVPEDVENAMPAALANSTEDPNEKPRVTISQDDITFNGLQRLQHIEETVISAELVLDANKRVILDLKEHYTTFFASGDVPEQILTEKKALIQFQQFLDGITHNADRHIWRIKALQRLVEGRKQLFHATLEQRSTNMNMQLVSKQQETAGQMHRITEDMQRVAEETRTETVHMRIITIVTLFFLPGTFISTLMSTDIIRFPTSESGVERRSYSSPALCLYLELALPVTAVTLFGAWQYSRRLNKLSERKQIDRSGTDDKLDGASL</sequence>
<proteinExistence type="predicted"/>
<protein>
    <recommendedName>
        <fullName evidence="1">CorA-like transporter domain-containing protein</fullName>
    </recommendedName>
</protein>
<reference evidence="4" key="3">
    <citation type="submission" date="2025-04" db="UniProtKB">
        <authorList>
            <consortium name="RefSeq"/>
        </authorList>
    </citation>
    <scope>IDENTIFICATION</scope>
    <source>
        <strain evidence="4">CBS 781.70</strain>
    </source>
</reference>
<gene>
    <name evidence="2 4" type="ORF">P152DRAFT_483320</name>
</gene>
<keyword evidence="3" id="KW-1185">Reference proteome</keyword>
<reference evidence="2 4" key="1">
    <citation type="submission" date="2020-01" db="EMBL/GenBank/DDBJ databases">
        <authorList>
            <consortium name="DOE Joint Genome Institute"/>
            <person name="Haridas S."/>
            <person name="Albert R."/>
            <person name="Binder M."/>
            <person name="Bloem J."/>
            <person name="Labutti K."/>
            <person name="Salamov A."/>
            <person name="Andreopoulos B."/>
            <person name="Baker S.E."/>
            <person name="Barry K."/>
            <person name="Bills G."/>
            <person name="Bluhm B.H."/>
            <person name="Cannon C."/>
            <person name="Castanera R."/>
            <person name="Culley D.E."/>
            <person name="Daum C."/>
            <person name="Ezra D."/>
            <person name="Gonzalez J.B."/>
            <person name="Henrissat B."/>
            <person name="Kuo A."/>
            <person name="Liang C."/>
            <person name="Lipzen A."/>
            <person name="Lutzoni F."/>
            <person name="Magnuson J."/>
            <person name="Mondo S."/>
            <person name="Nolan M."/>
            <person name="Ohm R."/>
            <person name="Pangilinan J."/>
            <person name="Park H.-J."/>
            <person name="Ramirez L."/>
            <person name="Alfaro M."/>
            <person name="Sun H."/>
            <person name="Tritt A."/>
            <person name="Yoshinaga Y."/>
            <person name="Zwiers L.-H."/>
            <person name="Turgeon B.G."/>
            <person name="Goodwin S.B."/>
            <person name="Spatafora J.W."/>
            <person name="Crous P.W."/>
            <person name="Grigoriev I.V."/>
        </authorList>
    </citation>
    <scope>NUCLEOTIDE SEQUENCE</scope>
    <source>
        <strain evidence="2 4">CBS 781.70</strain>
    </source>
</reference>